<dbReference type="InterPro" id="IPR019618">
    <property type="entry name" value="Spore_germination_GerPA"/>
</dbReference>
<name>A0A2P8HYL4_9BACI</name>
<sequence>MAAIIGSIHITSVKTSAIVNFGDVNTIAPYTTTTTFAGPGSYNEGDVVNVKNGPSKTLFHPDVYAPEVGPS</sequence>
<dbReference type="EMBL" id="PYAV01000001">
    <property type="protein sequence ID" value="PSL51297.1"/>
    <property type="molecule type" value="Genomic_DNA"/>
</dbReference>
<protein>
    <submittedName>
        <fullName evidence="2">Spore germination protein GerPA/GerPF</fullName>
    </submittedName>
</protein>
<proteinExistence type="inferred from homology"/>
<dbReference type="AlphaFoldDB" id="A0A2P8HYL4"/>
<evidence type="ECO:0000313" key="2">
    <source>
        <dbReference type="EMBL" id="PSL51297.1"/>
    </source>
</evidence>
<dbReference type="PANTHER" id="PTHR37808">
    <property type="entry name" value="SPORE GERMINATION PROTEIN-LIKE PROTEIN YDZR-RELATED"/>
    <property type="match status" value="1"/>
</dbReference>
<dbReference type="PANTHER" id="PTHR37808:SF1">
    <property type="entry name" value="SPORE GERMINATION PROTEIN-LIKE PROTEIN YDZR"/>
    <property type="match status" value="1"/>
</dbReference>
<gene>
    <name evidence="2" type="ORF">B0H94_101210</name>
</gene>
<evidence type="ECO:0000256" key="1">
    <source>
        <dbReference type="ARBA" id="ARBA00008103"/>
    </source>
</evidence>
<dbReference type="RefSeq" id="WP_106587371.1">
    <property type="nucleotide sequence ID" value="NZ_PYAV01000001.1"/>
</dbReference>
<organism evidence="2 3">
    <name type="scientific">Salsuginibacillus halophilus</name>
    <dbReference type="NCBI Taxonomy" id="517424"/>
    <lineage>
        <taxon>Bacteria</taxon>
        <taxon>Bacillati</taxon>
        <taxon>Bacillota</taxon>
        <taxon>Bacilli</taxon>
        <taxon>Bacillales</taxon>
        <taxon>Bacillaceae</taxon>
        <taxon>Salsuginibacillus</taxon>
    </lineage>
</organism>
<dbReference type="OrthoDB" id="2691926at2"/>
<reference evidence="2 3" key="1">
    <citation type="submission" date="2018-03" db="EMBL/GenBank/DDBJ databases">
        <title>Genomic Encyclopedia of Type Strains, Phase III (KMG-III): the genomes of soil and plant-associated and newly described type strains.</title>
        <authorList>
            <person name="Whitman W."/>
        </authorList>
    </citation>
    <scope>NUCLEOTIDE SEQUENCE [LARGE SCALE GENOMIC DNA]</scope>
    <source>
        <strain evidence="2 3">CGMCC 1.07653</strain>
    </source>
</reference>
<comment type="similarity">
    <text evidence="1">Belongs to the GerPA/GerPF family.</text>
</comment>
<keyword evidence="3" id="KW-1185">Reference proteome</keyword>
<comment type="caution">
    <text evidence="2">The sequence shown here is derived from an EMBL/GenBank/DDBJ whole genome shotgun (WGS) entry which is preliminary data.</text>
</comment>
<accession>A0A2P8HYL4</accession>
<dbReference type="Proteomes" id="UP000242310">
    <property type="component" value="Unassembled WGS sequence"/>
</dbReference>
<evidence type="ECO:0000313" key="3">
    <source>
        <dbReference type="Proteomes" id="UP000242310"/>
    </source>
</evidence>
<dbReference type="Pfam" id="PF10676">
    <property type="entry name" value="gerPA"/>
    <property type="match status" value="1"/>
</dbReference>